<organism evidence="1 2">
    <name type="scientific">Lawsonella clevelandensis</name>
    <dbReference type="NCBI Taxonomy" id="1528099"/>
    <lineage>
        <taxon>Bacteria</taxon>
        <taxon>Bacillati</taxon>
        <taxon>Actinomycetota</taxon>
        <taxon>Actinomycetes</taxon>
        <taxon>Mycobacteriales</taxon>
        <taxon>Lawsonellaceae</taxon>
        <taxon>Lawsonella</taxon>
    </lineage>
</organism>
<gene>
    <name evidence="1" type="ORF">LC603019_00671</name>
</gene>
<dbReference type="AlphaFoldDB" id="A0A5E3ZWU5"/>
<name>A0A5E3ZWU5_9ACTN</name>
<keyword evidence="2" id="KW-1185">Reference proteome</keyword>
<evidence type="ECO:0000313" key="2">
    <source>
        <dbReference type="Proteomes" id="UP000324288"/>
    </source>
</evidence>
<dbReference type="Proteomes" id="UP000324288">
    <property type="component" value="Chromosome"/>
</dbReference>
<sequence length="242" mass="25503">MLATSHRPTSHHENVLKSLAVAVSAAVAIVTLPAIASATPAETAPAPLSQAQIQKMGQQFRFGSLSQDANTLSVEKGTVRLADNNRGLELVGHNGSVLMTLPLLGFDASKQGIYTLTAHVAKDGTSVTFQRPADTTYRPLSAVEKTREAKLASAYTSEIGKVGDGAVVDYINLAKVSTDKDPLYFYLGGVLGCGAGAVLSVPFTCAAGWFVGSAALPLASDNPQVNGTAKRFWNNLFHLNWF</sequence>
<dbReference type="RefSeq" id="WP_148417520.1">
    <property type="nucleotide sequence ID" value="NZ_LR584267.1"/>
</dbReference>
<accession>A0A5E3ZWU5</accession>
<protein>
    <submittedName>
        <fullName evidence="1">Uncharacterized protein</fullName>
    </submittedName>
</protein>
<proteinExistence type="predicted"/>
<reference evidence="1 2" key="1">
    <citation type="submission" date="2019-04" db="EMBL/GenBank/DDBJ databases">
        <authorList>
            <person name="Seth-Smith MB H."/>
            <person name="Seth-Smith H."/>
        </authorList>
    </citation>
    <scope>NUCLEOTIDE SEQUENCE [LARGE SCALE GENOMIC DNA]</scope>
    <source>
        <strain evidence="1">USB-603019</strain>
    </source>
</reference>
<evidence type="ECO:0000313" key="1">
    <source>
        <dbReference type="EMBL" id="VHO00331.1"/>
    </source>
</evidence>
<dbReference type="EMBL" id="LR584267">
    <property type="protein sequence ID" value="VHO00331.1"/>
    <property type="molecule type" value="Genomic_DNA"/>
</dbReference>